<keyword evidence="1" id="KW-0812">Transmembrane</keyword>
<accession>A0A3D4SXF2</accession>
<dbReference type="STRING" id="863239.GCA_000213935_00665"/>
<evidence type="ECO:0000256" key="1">
    <source>
        <dbReference type="SAM" id="Phobius"/>
    </source>
</evidence>
<dbReference type="Pfam" id="PF12277">
    <property type="entry name" value="DUF3618"/>
    <property type="match status" value="1"/>
</dbReference>
<sequence>MARTIDAIQRDIERTRNQLAGTLDELTARTAPKVLADNARNQAQNFLADPKVQLVIGGVAAGVVLLVGLTVRSKRNEKKQIKEIQRLLANAR</sequence>
<feature type="transmembrane region" description="Helical" evidence="1">
    <location>
        <begin position="52"/>
        <end position="71"/>
    </location>
</feature>
<protein>
    <submittedName>
        <fullName evidence="2">DUF3618 domain-containing protein</fullName>
    </submittedName>
</protein>
<proteinExistence type="predicted"/>
<dbReference type="RefSeq" id="WP_010121886.1">
    <property type="nucleotide sequence ID" value="NZ_DAITTW010000046.1"/>
</dbReference>
<organism evidence="2 3">
    <name type="scientific">Corynebacterium nuruki</name>
    <dbReference type="NCBI Taxonomy" id="1032851"/>
    <lineage>
        <taxon>Bacteria</taxon>
        <taxon>Bacillati</taxon>
        <taxon>Actinomycetota</taxon>
        <taxon>Actinomycetes</taxon>
        <taxon>Mycobacteriales</taxon>
        <taxon>Corynebacteriaceae</taxon>
        <taxon>Corynebacterium</taxon>
    </lineage>
</organism>
<keyword evidence="1" id="KW-1133">Transmembrane helix</keyword>
<dbReference type="InterPro" id="IPR022062">
    <property type="entry name" value="DUF3618"/>
</dbReference>
<reference evidence="2 3" key="1">
    <citation type="journal article" date="2018" name="Nat. Biotechnol.">
        <title>A standardized bacterial taxonomy based on genome phylogeny substantially revises the tree of life.</title>
        <authorList>
            <person name="Parks D.H."/>
            <person name="Chuvochina M."/>
            <person name="Waite D.W."/>
            <person name="Rinke C."/>
            <person name="Skarshewski A."/>
            <person name="Chaumeil P.A."/>
            <person name="Hugenholtz P."/>
        </authorList>
    </citation>
    <scope>NUCLEOTIDE SEQUENCE [LARGE SCALE GENOMIC DNA]</scope>
    <source>
        <strain evidence="2">UBA11247</strain>
    </source>
</reference>
<evidence type="ECO:0000313" key="2">
    <source>
        <dbReference type="EMBL" id="HCT13953.1"/>
    </source>
</evidence>
<comment type="caution">
    <text evidence="2">The sequence shown here is derived from an EMBL/GenBank/DDBJ whole genome shotgun (WGS) entry which is preliminary data.</text>
</comment>
<keyword evidence="1" id="KW-0472">Membrane</keyword>
<dbReference type="AlphaFoldDB" id="A0A3D4SXF2"/>
<evidence type="ECO:0000313" key="3">
    <source>
        <dbReference type="Proteomes" id="UP000261739"/>
    </source>
</evidence>
<gene>
    <name evidence="2" type="ORF">DIW82_03930</name>
</gene>
<name>A0A3D4SXF2_9CORY</name>
<dbReference type="EMBL" id="DQID01000108">
    <property type="protein sequence ID" value="HCT13953.1"/>
    <property type="molecule type" value="Genomic_DNA"/>
</dbReference>
<dbReference type="Proteomes" id="UP000261739">
    <property type="component" value="Unassembled WGS sequence"/>
</dbReference>